<feature type="compositionally biased region" description="Low complexity" evidence="1">
    <location>
        <begin position="142"/>
        <end position="154"/>
    </location>
</feature>
<dbReference type="InterPro" id="IPR001810">
    <property type="entry name" value="F-box_dom"/>
</dbReference>
<feature type="compositionally biased region" description="Polar residues" evidence="1">
    <location>
        <begin position="46"/>
        <end position="73"/>
    </location>
</feature>
<dbReference type="InterPro" id="IPR011050">
    <property type="entry name" value="Pectin_lyase_fold/virulence"/>
</dbReference>
<dbReference type="InterPro" id="IPR006626">
    <property type="entry name" value="PbH1"/>
</dbReference>
<dbReference type="PROSITE" id="PS50181">
    <property type="entry name" value="FBOX"/>
    <property type="match status" value="1"/>
</dbReference>
<dbReference type="SMART" id="SM00710">
    <property type="entry name" value="PbH1"/>
    <property type="match status" value="3"/>
</dbReference>
<proteinExistence type="predicted"/>
<dbReference type="InterPro" id="IPR036047">
    <property type="entry name" value="F-box-like_dom_sf"/>
</dbReference>
<dbReference type="AlphaFoldDB" id="A0A7S2EU66"/>
<dbReference type="InterPro" id="IPR012334">
    <property type="entry name" value="Pectin_lyas_fold"/>
</dbReference>
<dbReference type="Pfam" id="PF12937">
    <property type="entry name" value="F-box-like"/>
    <property type="match status" value="1"/>
</dbReference>
<dbReference type="InterPro" id="IPR039448">
    <property type="entry name" value="Beta_helix"/>
</dbReference>
<dbReference type="Gene3D" id="2.160.20.10">
    <property type="entry name" value="Single-stranded right-handed beta-helix, Pectin lyase-like"/>
    <property type="match status" value="1"/>
</dbReference>
<feature type="region of interest" description="Disordered" evidence="1">
    <location>
        <begin position="1"/>
        <end position="158"/>
    </location>
</feature>
<evidence type="ECO:0000259" key="2">
    <source>
        <dbReference type="PROSITE" id="PS50181"/>
    </source>
</evidence>
<name>A0A7S2EU66_9STRA</name>
<sequence length="704" mass="76738">MVKLRIPKASRLIASPSPSSTGGSVRHTSTEPDDASPRSPLISSAGYPTNQLTNVAQDNSDPQSANTRRSTALTKKKKSVASILDSPRRMLLKHRLSSKASINGHFPSSSSSSRSQLYNDGQRREHRDEISTTPLAISAFDSSRTSNSPSTPTSDLRASQLLPFSSDLSLPVLDHSASFEGIQLQQREQSLQMNGATANEQTNNVLQWMHDDAPHDILPKILSFAGPRKMDTLSRVNKSWRKIILSETVWRTACEDTRKWSEGDPVPSSWLQLYKDNPCVPIDYDSVETAFDSICQGNSILGTTVLDSPGAPPRHYREQRRSGRVLLRPGKYVVREALIVHTVGAAEVTIESIDEPALPPPPTVEEDKQTSPKRSASGSSLMELLACRSSSAVATDIDTSIASGNTFQNTDVTTQPTRSPPRRATIILRTRSHNEPIIRVRQGKLNLNRVQLIHNCSGTDIWNGNSAVQVQPAFDAHDNPIRAVPPSLQPTAIVKGCDITSFSGRGIVNIDGGKSTISDCYIHDCAATGVYVGGQGSLATIERTDVLENGNGNQRSRRGIARGHSGIYLEQGTAFIRDSNISNNSLTGISAISTDNAALHVEDSDLVANGSIQLELPPIGSISRERSTSRNNRMQREGEGRFRSGLISDSAADIANSIGQLRRLSAEHRQRQSHPVGDNEETLRNFMRTHAAAYDLHHTQVEMI</sequence>
<evidence type="ECO:0000313" key="3">
    <source>
        <dbReference type="EMBL" id="CAD9355263.1"/>
    </source>
</evidence>
<feature type="compositionally biased region" description="Basic and acidic residues" evidence="1">
    <location>
        <begin position="623"/>
        <end position="641"/>
    </location>
</feature>
<protein>
    <recommendedName>
        <fullName evidence="2">F-box domain-containing protein</fullName>
    </recommendedName>
</protein>
<dbReference type="Pfam" id="PF13229">
    <property type="entry name" value="Beta_helix"/>
    <property type="match status" value="1"/>
</dbReference>
<dbReference type="SUPFAM" id="SSF51126">
    <property type="entry name" value="Pectin lyase-like"/>
    <property type="match status" value="1"/>
</dbReference>
<feature type="region of interest" description="Disordered" evidence="1">
    <location>
        <begin position="351"/>
        <end position="380"/>
    </location>
</feature>
<feature type="compositionally biased region" description="Basic and acidic residues" evidence="1">
    <location>
        <begin position="121"/>
        <end position="130"/>
    </location>
</feature>
<gene>
    <name evidence="3" type="ORF">DBRI1063_LOCUS23909</name>
</gene>
<feature type="compositionally biased region" description="Polar residues" evidence="1">
    <location>
        <begin position="16"/>
        <end position="27"/>
    </location>
</feature>
<feature type="region of interest" description="Disordered" evidence="1">
    <location>
        <begin position="622"/>
        <end position="641"/>
    </location>
</feature>
<reference evidence="3" key="1">
    <citation type="submission" date="2021-01" db="EMBL/GenBank/DDBJ databases">
        <authorList>
            <person name="Corre E."/>
            <person name="Pelletier E."/>
            <person name="Niang G."/>
            <person name="Scheremetjew M."/>
            <person name="Finn R."/>
            <person name="Kale V."/>
            <person name="Holt S."/>
            <person name="Cochrane G."/>
            <person name="Meng A."/>
            <person name="Brown T."/>
            <person name="Cohen L."/>
        </authorList>
    </citation>
    <scope>NUCLEOTIDE SEQUENCE</scope>
    <source>
        <strain evidence="3">Pop2</strain>
    </source>
</reference>
<feature type="domain" description="F-box" evidence="2">
    <location>
        <begin position="207"/>
        <end position="253"/>
    </location>
</feature>
<accession>A0A7S2EU66</accession>
<dbReference type="EMBL" id="HBGN01037291">
    <property type="protein sequence ID" value="CAD9355263.1"/>
    <property type="molecule type" value="Transcribed_RNA"/>
</dbReference>
<dbReference type="Gene3D" id="1.20.1280.50">
    <property type="match status" value="1"/>
</dbReference>
<evidence type="ECO:0000256" key="1">
    <source>
        <dbReference type="SAM" id="MobiDB-lite"/>
    </source>
</evidence>
<organism evidence="3">
    <name type="scientific">Ditylum brightwellii</name>
    <dbReference type="NCBI Taxonomy" id="49249"/>
    <lineage>
        <taxon>Eukaryota</taxon>
        <taxon>Sar</taxon>
        <taxon>Stramenopiles</taxon>
        <taxon>Ochrophyta</taxon>
        <taxon>Bacillariophyta</taxon>
        <taxon>Mediophyceae</taxon>
        <taxon>Lithodesmiophycidae</taxon>
        <taxon>Lithodesmiales</taxon>
        <taxon>Lithodesmiaceae</taxon>
        <taxon>Ditylum</taxon>
    </lineage>
</organism>
<dbReference type="SUPFAM" id="SSF81383">
    <property type="entry name" value="F-box domain"/>
    <property type="match status" value="1"/>
</dbReference>